<evidence type="ECO:0000313" key="2">
    <source>
        <dbReference type="Proteomes" id="UP001055811"/>
    </source>
</evidence>
<organism evidence="1 2">
    <name type="scientific">Cichorium intybus</name>
    <name type="common">Chicory</name>
    <dbReference type="NCBI Taxonomy" id="13427"/>
    <lineage>
        <taxon>Eukaryota</taxon>
        <taxon>Viridiplantae</taxon>
        <taxon>Streptophyta</taxon>
        <taxon>Embryophyta</taxon>
        <taxon>Tracheophyta</taxon>
        <taxon>Spermatophyta</taxon>
        <taxon>Magnoliopsida</taxon>
        <taxon>eudicotyledons</taxon>
        <taxon>Gunneridae</taxon>
        <taxon>Pentapetalae</taxon>
        <taxon>asterids</taxon>
        <taxon>campanulids</taxon>
        <taxon>Asterales</taxon>
        <taxon>Asteraceae</taxon>
        <taxon>Cichorioideae</taxon>
        <taxon>Cichorieae</taxon>
        <taxon>Cichoriinae</taxon>
        <taxon>Cichorium</taxon>
    </lineage>
</organism>
<name>A0ACB9GZV7_CICIN</name>
<comment type="caution">
    <text evidence="1">The sequence shown here is derived from an EMBL/GenBank/DDBJ whole genome shotgun (WGS) entry which is preliminary data.</text>
</comment>
<dbReference type="Proteomes" id="UP001055811">
    <property type="component" value="Linkage Group LG01"/>
</dbReference>
<evidence type="ECO:0000313" key="1">
    <source>
        <dbReference type="EMBL" id="KAI3789014.1"/>
    </source>
</evidence>
<dbReference type="EMBL" id="CM042009">
    <property type="protein sequence ID" value="KAI3789014.1"/>
    <property type="molecule type" value="Genomic_DNA"/>
</dbReference>
<keyword evidence="2" id="KW-1185">Reference proteome</keyword>
<sequence>MLDRILTNEMVVSIFKTMWLPPSIRVQVVPTVSPCGLESLASQPLVLLLCDYQINSGGAHWTAFANWVPANLSAKTAKHPQTQTFFSGNHS</sequence>
<reference evidence="1 2" key="2">
    <citation type="journal article" date="2022" name="Mol. Ecol. Resour.">
        <title>The genomes of chicory, endive, great burdock and yacon provide insights into Asteraceae paleo-polyploidization history and plant inulin production.</title>
        <authorList>
            <person name="Fan W."/>
            <person name="Wang S."/>
            <person name="Wang H."/>
            <person name="Wang A."/>
            <person name="Jiang F."/>
            <person name="Liu H."/>
            <person name="Zhao H."/>
            <person name="Xu D."/>
            <person name="Zhang Y."/>
        </authorList>
    </citation>
    <scope>NUCLEOTIDE SEQUENCE [LARGE SCALE GENOMIC DNA]</scope>
    <source>
        <strain evidence="2">cv. Punajuju</strain>
        <tissue evidence="1">Leaves</tissue>
    </source>
</reference>
<proteinExistence type="predicted"/>
<gene>
    <name evidence="1" type="ORF">L2E82_01798</name>
</gene>
<reference evidence="2" key="1">
    <citation type="journal article" date="2022" name="Mol. Ecol. Resour.">
        <title>The genomes of chicory, endive, great burdock and yacon provide insights into Asteraceae palaeo-polyploidization history and plant inulin production.</title>
        <authorList>
            <person name="Fan W."/>
            <person name="Wang S."/>
            <person name="Wang H."/>
            <person name="Wang A."/>
            <person name="Jiang F."/>
            <person name="Liu H."/>
            <person name="Zhao H."/>
            <person name="Xu D."/>
            <person name="Zhang Y."/>
        </authorList>
    </citation>
    <scope>NUCLEOTIDE SEQUENCE [LARGE SCALE GENOMIC DNA]</scope>
    <source>
        <strain evidence="2">cv. Punajuju</strain>
    </source>
</reference>
<protein>
    <submittedName>
        <fullName evidence="1">Uncharacterized protein</fullName>
    </submittedName>
</protein>
<accession>A0ACB9GZV7</accession>